<reference evidence="2 3" key="1">
    <citation type="submission" date="2020-10" db="EMBL/GenBank/DDBJ databases">
        <title>Sequencing the genomes of 1000 actinobacteria strains.</title>
        <authorList>
            <person name="Klenk H.-P."/>
        </authorList>
    </citation>
    <scope>NUCLEOTIDE SEQUENCE [LARGE SCALE GENOMIC DNA]</scope>
    <source>
        <strain evidence="2 3">DSM 43748</strain>
    </source>
</reference>
<dbReference type="Proteomes" id="UP000661607">
    <property type="component" value="Unassembled WGS sequence"/>
</dbReference>
<evidence type="ECO:0000313" key="3">
    <source>
        <dbReference type="Proteomes" id="UP000661607"/>
    </source>
</evidence>
<feature type="region of interest" description="Disordered" evidence="1">
    <location>
        <begin position="1"/>
        <end position="27"/>
    </location>
</feature>
<evidence type="ECO:0000313" key="2">
    <source>
        <dbReference type="EMBL" id="MBE1560235.1"/>
    </source>
</evidence>
<accession>A0ABR9KEH9</accession>
<dbReference type="EMBL" id="JADBEF010000001">
    <property type="protein sequence ID" value="MBE1560235.1"/>
    <property type="molecule type" value="Genomic_DNA"/>
</dbReference>
<comment type="caution">
    <text evidence="2">The sequence shown here is derived from an EMBL/GenBank/DDBJ whole genome shotgun (WGS) entry which is preliminary data.</text>
</comment>
<feature type="region of interest" description="Disordered" evidence="1">
    <location>
        <begin position="53"/>
        <end position="106"/>
    </location>
</feature>
<protein>
    <submittedName>
        <fullName evidence="2">Uncharacterized protein</fullName>
    </submittedName>
</protein>
<organism evidence="2 3">
    <name type="scientific">Nonomuraea africana</name>
    <dbReference type="NCBI Taxonomy" id="46171"/>
    <lineage>
        <taxon>Bacteria</taxon>
        <taxon>Bacillati</taxon>
        <taxon>Actinomycetota</taxon>
        <taxon>Actinomycetes</taxon>
        <taxon>Streptosporangiales</taxon>
        <taxon>Streptosporangiaceae</taxon>
        <taxon>Nonomuraea</taxon>
    </lineage>
</organism>
<sequence length="106" mass="11104">MTEQRETGVETVGVALAGPEQVSEAADERGKLDHLGAGGGEVVQQASVPVIEVVGPREQEPGKAAESPAKRPSRTARTASRLKRSSTSTAWLDGLPYGPSPNKRSK</sequence>
<keyword evidence="3" id="KW-1185">Reference proteome</keyword>
<proteinExistence type="predicted"/>
<dbReference type="RefSeq" id="WP_192775346.1">
    <property type="nucleotide sequence ID" value="NZ_BAAASY010000029.1"/>
</dbReference>
<name>A0ABR9KEH9_9ACTN</name>
<evidence type="ECO:0000256" key="1">
    <source>
        <dbReference type="SAM" id="MobiDB-lite"/>
    </source>
</evidence>
<gene>
    <name evidence="2" type="ORF">H4W81_003014</name>
</gene>